<keyword evidence="2" id="KW-1185">Reference proteome</keyword>
<sequence>MTINEFESQLTATIGRPTELRPFVCEDYLLDCEVFIVGYNPATKMDGDWWRYWKRGYGYQKSISFKEC</sequence>
<proteinExistence type="predicted"/>
<organism evidence="1 2">
    <name type="scientific">Fulvimarina uroteuthidis</name>
    <dbReference type="NCBI Taxonomy" id="3098149"/>
    <lineage>
        <taxon>Bacteria</taxon>
        <taxon>Pseudomonadati</taxon>
        <taxon>Pseudomonadota</taxon>
        <taxon>Alphaproteobacteria</taxon>
        <taxon>Hyphomicrobiales</taxon>
        <taxon>Aurantimonadaceae</taxon>
        <taxon>Fulvimarina</taxon>
    </lineage>
</organism>
<dbReference type="Proteomes" id="UP001294412">
    <property type="component" value="Unassembled WGS sequence"/>
</dbReference>
<reference evidence="1 2" key="1">
    <citation type="submission" date="2023-12" db="EMBL/GenBank/DDBJ databases">
        <title>Description of Novel Strain Fulvimarina sp. 2208YS6-2-32 isolated from Uroteuthis (Photololigo) edulis.</title>
        <authorList>
            <person name="Park J.-S."/>
        </authorList>
    </citation>
    <scope>NUCLEOTIDE SEQUENCE [LARGE SCALE GENOMIC DNA]</scope>
    <source>
        <strain evidence="1 2">2208YS6-2-32</strain>
    </source>
</reference>
<dbReference type="EMBL" id="JAXLPB010000002">
    <property type="protein sequence ID" value="MDY8109408.1"/>
    <property type="molecule type" value="Genomic_DNA"/>
</dbReference>
<accession>A0ABU5I213</accession>
<comment type="caution">
    <text evidence="1">The sequence shown here is derived from an EMBL/GenBank/DDBJ whole genome shotgun (WGS) entry which is preliminary data.</text>
</comment>
<evidence type="ECO:0000313" key="1">
    <source>
        <dbReference type="EMBL" id="MDY8109408.1"/>
    </source>
</evidence>
<evidence type="ECO:0000313" key="2">
    <source>
        <dbReference type="Proteomes" id="UP001294412"/>
    </source>
</evidence>
<dbReference type="RefSeq" id="WP_322186849.1">
    <property type="nucleotide sequence ID" value="NZ_JAXLPB010000002.1"/>
</dbReference>
<protein>
    <submittedName>
        <fullName evidence="1">Uncharacterized protein</fullName>
    </submittedName>
</protein>
<name>A0ABU5I213_9HYPH</name>
<gene>
    <name evidence="1" type="ORF">U0C82_09675</name>
</gene>